<organism evidence="3 4">
    <name type="scientific">Oryza meyeriana var. granulata</name>
    <dbReference type="NCBI Taxonomy" id="110450"/>
    <lineage>
        <taxon>Eukaryota</taxon>
        <taxon>Viridiplantae</taxon>
        <taxon>Streptophyta</taxon>
        <taxon>Embryophyta</taxon>
        <taxon>Tracheophyta</taxon>
        <taxon>Spermatophyta</taxon>
        <taxon>Magnoliopsida</taxon>
        <taxon>Liliopsida</taxon>
        <taxon>Poales</taxon>
        <taxon>Poaceae</taxon>
        <taxon>BOP clade</taxon>
        <taxon>Oryzoideae</taxon>
        <taxon>Oryzeae</taxon>
        <taxon>Oryzinae</taxon>
        <taxon>Oryza</taxon>
        <taxon>Oryza meyeriana</taxon>
    </lineage>
</organism>
<feature type="domain" description="F-box" evidence="1">
    <location>
        <begin position="3"/>
        <end position="35"/>
    </location>
</feature>
<dbReference type="InterPro" id="IPR036047">
    <property type="entry name" value="F-box-like_dom_sf"/>
</dbReference>
<gene>
    <name evidence="3" type="ORF">E2562_005544</name>
</gene>
<sequence>MEFPEDIWQHIHSLMPMRDAARAACVSRMFLRFWRGYPSVTIDRKILASSSQQGIRFWTEDERGKYILTKAQQVLESRGSSSTVVRSVKLDLSTCQKVIVSATSAGGLVDCWLRSFVKPGIEDITLFLSEWDNNDYYYYYGHDCLPEYTFPCSLLSDDDEKITSLQSLSLSSCGFHPNEGMTTLLGCWKNLSTVCLHRVAVADEELGFFLAGCLALERLTLSCCDTIGSLKIPHALRRLRSLRVRSCRLLRTIESGAPMLATVWYDGWPLLRFSLGGALETTKLEVRATRMGDVIQYAGAKLPSAAPDLETLVLSTVYERLKAPVMPDKFKQLKHLVICLGRSTVFCAGYDFFSLACFLDACPALETFVLRVTVSRSSIADGIRWYNNPNRGKPDKEASWKRQEVSELHHGGIIGNLRKVTITGFCSANSLVELTCHILVAAAASLEHMTLDTSPGYDRKHTSYGRCWQMSAEALREAETALAAARKYVEPKVPDGVDLKVLGPCSRCHLGMRDNS</sequence>
<dbReference type="EMBL" id="SPHZ02000001">
    <property type="protein sequence ID" value="KAF0931578.1"/>
    <property type="molecule type" value="Genomic_DNA"/>
</dbReference>
<dbReference type="SUPFAM" id="SSF81383">
    <property type="entry name" value="F-box domain"/>
    <property type="match status" value="1"/>
</dbReference>
<evidence type="ECO:0000259" key="2">
    <source>
        <dbReference type="Pfam" id="PF23622"/>
    </source>
</evidence>
<evidence type="ECO:0000259" key="1">
    <source>
        <dbReference type="Pfam" id="PF00646"/>
    </source>
</evidence>
<dbReference type="InterPro" id="IPR032675">
    <property type="entry name" value="LRR_dom_sf"/>
</dbReference>
<dbReference type="InterPro" id="IPR055357">
    <property type="entry name" value="LRR_At1g61320_AtMIF1"/>
</dbReference>
<dbReference type="Gene3D" id="3.80.10.10">
    <property type="entry name" value="Ribonuclease Inhibitor"/>
    <property type="match status" value="1"/>
</dbReference>
<keyword evidence="4" id="KW-1185">Reference proteome</keyword>
<proteinExistence type="predicted"/>
<name>A0A6G1F3T8_9ORYZ</name>
<dbReference type="AlphaFoldDB" id="A0A6G1F3T8"/>
<evidence type="ECO:0008006" key="5">
    <source>
        <dbReference type="Google" id="ProtNLM"/>
    </source>
</evidence>
<protein>
    <recommendedName>
        <fullName evidence="5">F-box domain-containing protein</fullName>
    </recommendedName>
</protein>
<reference evidence="3 4" key="1">
    <citation type="submission" date="2019-11" db="EMBL/GenBank/DDBJ databases">
        <title>Whole genome sequence of Oryza granulata.</title>
        <authorList>
            <person name="Li W."/>
        </authorList>
    </citation>
    <scope>NUCLEOTIDE SEQUENCE [LARGE SCALE GENOMIC DNA]</scope>
    <source>
        <strain evidence="4">cv. Menghai</strain>
        <tissue evidence="3">Leaf</tissue>
    </source>
</reference>
<dbReference type="SUPFAM" id="SSF52047">
    <property type="entry name" value="RNI-like"/>
    <property type="match status" value="1"/>
</dbReference>
<dbReference type="Proteomes" id="UP000479710">
    <property type="component" value="Unassembled WGS sequence"/>
</dbReference>
<dbReference type="InterPro" id="IPR001810">
    <property type="entry name" value="F-box_dom"/>
</dbReference>
<dbReference type="PANTHER" id="PTHR34145">
    <property type="entry name" value="OS02G0105600 PROTEIN"/>
    <property type="match status" value="1"/>
</dbReference>
<dbReference type="PANTHER" id="PTHR34145:SF58">
    <property type="entry name" value="OS10G0384600 PROTEIN"/>
    <property type="match status" value="1"/>
</dbReference>
<dbReference type="Pfam" id="PF00646">
    <property type="entry name" value="F-box"/>
    <property type="match status" value="1"/>
</dbReference>
<accession>A0A6G1F3T8</accession>
<dbReference type="OrthoDB" id="678199at2759"/>
<dbReference type="InterPro" id="IPR053772">
    <property type="entry name" value="At1g61320/At1g61330-like"/>
</dbReference>
<feature type="domain" description="At1g61320/AtMIF1 LRR" evidence="2">
    <location>
        <begin position="81"/>
        <end position="506"/>
    </location>
</feature>
<evidence type="ECO:0000313" key="3">
    <source>
        <dbReference type="EMBL" id="KAF0931578.1"/>
    </source>
</evidence>
<evidence type="ECO:0000313" key="4">
    <source>
        <dbReference type="Proteomes" id="UP000479710"/>
    </source>
</evidence>
<dbReference type="Pfam" id="PF23622">
    <property type="entry name" value="LRR_At1g61320_AtMIF1"/>
    <property type="match status" value="1"/>
</dbReference>
<comment type="caution">
    <text evidence="3">The sequence shown here is derived from an EMBL/GenBank/DDBJ whole genome shotgun (WGS) entry which is preliminary data.</text>
</comment>